<feature type="compositionally biased region" description="Gly residues" evidence="1">
    <location>
        <begin position="76"/>
        <end position="85"/>
    </location>
</feature>
<evidence type="ECO:0000313" key="3">
    <source>
        <dbReference type="EMBL" id="RDJ03917.1"/>
    </source>
</evidence>
<feature type="region of interest" description="Disordered" evidence="1">
    <location>
        <begin position="34"/>
        <end position="118"/>
    </location>
</feature>
<comment type="caution">
    <text evidence="3">The sequence shown here is derived from an EMBL/GenBank/DDBJ whole genome shotgun (WGS) entry which is preliminary data.</text>
</comment>
<evidence type="ECO:0000313" key="4">
    <source>
        <dbReference type="Proteomes" id="UP000254939"/>
    </source>
</evidence>
<feature type="chain" id="PRO_5016686649" evidence="2">
    <location>
        <begin position="36"/>
        <end position="118"/>
    </location>
</feature>
<organism evidence="3 4">
    <name type="scientific">Rhizobium grahamii</name>
    <dbReference type="NCBI Taxonomy" id="1120045"/>
    <lineage>
        <taxon>Bacteria</taxon>
        <taxon>Pseudomonadati</taxon>
        <taxon>Pseudomonadota</taxon>
        <taxon>Alphaproteobacteria</taxon>
        <taxon>Hyphomicrobiales</taxon>
        <taxon>Rhizobiaceae</taxon>
        <taxon>Rhizobium/Agrobacterium group</taxon>
        <taxon>Rhizobium</taxon>
    </lineage>
</organism>
<feature type="signal peptide" evidence="2">
    <location>
        <begin position="1"/>
        <end position="35"/>
    </location>
</feature>
<protein>
    <submittedName>
        <fullName evidence="3">Uncharacterized protein</fullName>
    </submittedName>
</protein>
<feature type="compositionally biased region" description="Polar residues" evidence="1">
    <location>
        <begin position="89"/>
        <end position="102"/>
    </location>
</feature>
<dbReference type="EMBL" id="NAAC01000041">
    <property type="protein sequence ID" value="RDJ03917.1"/>
    <property type="molecule type" value="Genomic_DNA"/>
</dbReference>
<dbReference type="AlphaFoldDB" id="A0A370KGY7"/>
<evidence type="ECO:0000256" key="2">
    <source>
        <dbReference type="SAM" id="SignalP"/>
    </source>
</evidence>
<accession>A0A370KGY7</accession>
<proteinExistence type="predicted"/>
<keyword evidence="2" id="KW-0732">Signal</keyword>
<evidence type="ECO:0000256" key="1">
    <source>
        <dbReference type="SAM" id="MobiDB-lite"/>
    </source>
</evidence>
<dbReference type="Proteomes" id="UP000254939">
    <property type="component" value="Unassembled WGS sequence"/>
</dbReference>
<feature type="compositionally biased region" description="Low complexity" evidence="1">
    <location>
        <begin position="64"/>
        <end position="75"/>
    </location>
</feature>
<name>A0A370KGY7_9HYPH</name>
<reference evidence="3 4" key="1">
    <citation type="submission" date="2017-03" db="EMBL/GenBank/DDBJ databases">
        <title>Genome analysis of Rhizobial strains effectives or ineffectives for nitrogen fixation isolated from bean seeds.</title>
        <authorList>
            <person name="Peralta H."/>
            <person name="Aguilar-Vera A."/>
            <person name="Mora Y."/>
            <person name="Vargas-Lagunas C."/>
            <person name="Girard L."/>
            <person name="Mora J."/>
        </authorList>
    </citation>
    <scope>NUCLEOTIDE SEQUENCE [LARGE SCALE GENOMIC DNA]</scope>
    <source>
        <strain evidence="3 4">CCGM3</strain>
    </source>
</reference>
<gene>
    <name evidence="3" type="ORF">B5K06_28835</name>
</gene>
<sequence>MRYRQAAPGSRPAATRVVAALLVAANVATIQPVLAQTQPNCPAPSAARARSKAEPATQPNTTAGDGTSPGNSGSTGWTGGTGGAFIGTNPQGATRNSTTWQPPTARGLDLAKAPPPEC</sequence>